<organism evidence="1 2">
    <name type="scientific">Dreissena polymorpha</name>
    <name type="common">Zebra mussel</name>
    <name type="synonym">Mytilus polymorpha</name>
    <dbReference type="NCBI Taxonomy" id="45954"/>
    <lineage>
        <taxon>Eukaryota</taxon>
        <taxon>Metazoa</taxon>
        <taxon>Spiralia</taxon>
        <taxon>Lophotrochozoa</taxon>
        <taxon>Mollusca</taxon>
        <taxon>Bivalvia</taxon>
        <taxon>Autobranchia</taxon>
        <taxon>Heteroconchia</taxon>
        <taxon>Euheterodonta</taxon>
        <taxon>Imparidentia</taxon>
        <taxon>Neoheterodontei</taxon>
        <taxon>Myida</taxon>
        <taxon>Dreissenoidea</taxon>
        <taxon>Dreissenidae</taxon>
        <taxon>Dreissena</taxon>
    </lineage>
</organism>
<gene>
    <name evidence="1" type="ORF">DPMN_140182</name>
</gene>
<dbReference type="EMBL" id="JAIWYP010000006">
    <property type="protein sequence ID" value="KAH3811767.1"/>
    <property type="molecule type" value="Genomic_DNA"/>
</dbReference>
<sequence length="56" mass="6528">MEHILSSCQESLTQGRYRWRHDAVLRELADVLERERRKKITAKNTASSKINFVKAG</sequence>
<reference evidence="1" key="1">
    <citation type="journal article" date="2019" name="bioRxiv">
        <title>The Genome of the Zebra Mussel, Dreissena polymorpha: A Resource for Invasive Species Research.</title>
        <authorList>
            <person name="McCartney M.A."/>
            <person name="Auch B."/>
            <person name="Kono T."/>
            <person name="Mallez S."/>
            <person name="Zhang Y."/>
            <person name="Obille A."/>
            <person name="Becker A."/>
            <person name="Abrahante J.E."/>
            <person name="Garbe J."/>
            <person name="Badalamenti J.P."/>
            <person name="Herman A."/>
            <person name="Mangelson H."/>
            <person name="Liachko I."/>
            <person name="Sullivan S."/>
            <person name="Sone E.D."/>
            <person name="Koren S."/>
            <person name="Silverstein K.A.T."/>
            <person name="Beckman K.B."/>
            <person name="Gohl D.M."/>
        </authorList>
    </citation>
    <scope>NUCLEOTIDE SEQUENCE</scope>
    <source>
        <strain evidence="1">Duluth1</strain>
        <tissue evidence="1">Whole animal</tissue>
    </source>
</reference>
<proteinExistence type="predicted"/>
<accession>A0A9D4G7Q0</accession>
<evidence type="ECO:0000313" key="1">
    <source>
        <dbReference type="EMBL" id="KAH3811767.1"/>
    </source>
</evidence>
<dbReference type="AlphaFoldDB" id="A0A9D4G7Q0"/>
<dbReference type="Proteomes" id="UP000828390">
    <property type="component" value="Unassembled WGS sequence"/>
</dbReference>
<comment type="caution">
    <text evidence="1">The sequence shown here is derived from an EMBL/GenBank/DDBJ whole genome shotgun (WGS) entry which is preliminary data.</text>
</comment>
<evidence type="ECO:0000313" key="2">
    <source>
        <dbReference type="Proteomes" id="UP000828390"/>
    </source>
</evidence>
<name>A0A9D4G7Q0_DREPO</name>
<keyword evidence="2" id="KW-1185">Reference proteome</keyword>
<protein>
    <submittedName>
        <fullName evidence="1">Uncharacterized protein</fullName>
    </submittedName>
</protein>
<reference evidence="1" key="2">
    <citation type="submission" date="2020-11" db="EMBL/GenBank/DDBJ databases">
        <authorList>
            <person name="McCartney M.A."/>
            <person name="Auch B."/>
            <person name="Kono T."/>
            <person name="Mallez S."/>
            <person name="Becker A."/>
            <person name="Gohl D.M."/>
            <person name="Silverstein K.A.T."/>
            <person name="Koren S."/>
            <person name="Bechman K.B."/>
            <person name="Herman A."/>
            <person name="Abrahante J.E."/>
            <person name="Garbe J."/>
        </authorList>
    </citation>
    <scope>NUCLEOTIDE SEQUENCE</scope>
    <source>
        <strain evidence="1">Duluth1</strain>
        <tissue evidence="1">Whole animal</tissue>
    </source>
</reference>